<keyword evidence="3" id="KW-1185">Reference proteome</keyword>
<evidence type="ECO:0000259" key="1">
    <source>
        <dbReference type="Pfam" id="PF02954"/>
    </source>
</evidence>
<sequence length="38" mass="4182">MPAALEASGGNVTGAARRLGIAWTTICRRLLWDRRQRG</sequence>
<dbReference type="SUPFAM" id="SSF46689">
    <property type="entry name" value="Homeodomain-like"/>
    <property type="match status" value="1"/>
</dbReference>
<evidence type="ECO:0000313" key="3">
    <source>
        <dbReference type="Proteomes" id="UP001321492"/>
    </source>
</evidence>
<feature type="domain" description="DNA binding HTH" evidence="1">
    <location>
        <begin position="3"/>
        <end position="30"/>
    </location>
</feature>
<dbReference type="InterPro" id="IPR009057">
    <property type="entry name" value="Homeodomain-like_sf"/>
</dbReference>
<name>A0ABT7ALL8_9HYPH</name>
<accession>A0ABT7ALL8</accession>
<dbReference type="Gene3D" id="1.10.10.60">
    <property type="entry name" value="Homeodomain-like"/>
    <property type="match status" value="1"/>
</dbReference>
<gene>
    <name evidence="2" type="ORF">QNA08_18795</name>
</gene>
<reference evidence="2 3" key="1">
    <citation type="submission" date="2023-05" db="EMBL/GenBank/DDBJ databases">
        <title>Chelatococcus sp. nov., a moderately thermophilic bacterium isolated from hot spring microbial mat.</title>
        <authorList>
            <person name="Hu C.-J."/>
            <person name="Li W.-J."/>
        </authorList>
    </citation>
    <scope>NUCLEOTIDE SEQUENCE [LARGE SCALE GENOMIC DNA]</scope>
    <source>
        <strain evidence="2 3">SYSU G07232</strain>
    </source>
</reference>
<dbReference type="EMBL" id="JASJEV010000025">
    <property type="protein sequence ID" value="MDJ1160264.1"/>
    <property type="molecule type" value="Genomic_DNA"/>
</dbReference>
<dbReference type="Pfam" id="PF02954">
    <property type="entry name" value="HTH_8"/>
    <property type="match status" value="1"/>
</dbReference>
<dbReference type="RefSeq" id="WP_283742269.1">
    <property type="nucleotide sequence ID" value="NZ_JASJEV010000025.1"/>
</dbReference>
<protein>
    <submittedName>
        <fullName evidence="2">Helix-turn-helix domain-containing protein</fullName>
    </submittedName>
</protein>
<dbReference type="Proteomes" id="UP001321492">
    <property type="component" value="Unassembled WGS sequence"/>
</dbReference>
<dbReference type="InterPro" id="IPR002197">
    <property type="entry name" value="HTH_Fis"/>
</dbReference>
<proteinExistence type="predicted"/>
<comment type="caution">
    <text evidence="2">The sequence shown here is derived from an EMBL/GenBank/DDBJ whole genome shotgun (WGS) entry which is preliminary data.</text>
</comment>
<evidence type="ECO:0000313" key="2">
    <source>
        <dbReference type="EMBL" id="MDJ1160264.1"/>
    </source>
</evidence>
<organism evidence="2 3">
    <name type="scientific">Chelatococcus albus</name>
    <dbReference type="NCBI Taxonomy" id="3047466"/>
    <lineage>
        <taxon>Bacteria</taxon>
        <taxon>Pseudomonadati</taxon>
        <taxon>Pseudomonadota</taxon>
        <taxon>Alphaproteobacteria</taxon>
        <taxon>Hyphomicrobiales</taxon>
        <taxon>Chelatococcaceae</taxon>
        <taxon>Chelatococcus</taxon>
    </lineage>
</organism>